<feature type="compositionally biased region" description="Basic and acidic residues" evidence="1">
    <location>
        <begin position="65"/>
        <end position="130"/>
    </location>
</feature>
<feature type="region of interest" description="Disordered" evidence="1">
    <location>
        <begin position="53"/>
        <end position="130"/>
    </location>
</feature>
<proteinExistence type="predicted"/>
<organism evidence="2 3">
    <name type="scientific">Pseudocercospora fuligena</name>
    <dbReference type="NCBI Taxonomy" id="685502"/>
    <lineage>
        <taxon>Eukaryota</taxon>
        <taxon>Fungi</taxon>
        <taxon>Dikarya</taxon>
        <taxon>Ascomycota</taxon>
        <taxon>Pezizomycotina</taxon>
        <taxon>Dothideomycetes</taxon>
        <taxon>Dothideomycetidae</taxon>
        <taxon>Mycosphaerellales</taxon>
        <taxon>Mycosphaerellaceae</taxon>
        <taxon>Pseudocercospora</taxon>
    </lineage>
</organism>
<name>A0A8H6R8T2_9PEZI</name>
<sequence length="130" mass="15066">MSYVIFFGREGCSDVREEKMLHCIVEVYFANVFWHSSWRSTIIMFEKELSKEQKLSKTQMSSPSHESKAEHMKEKVDGILHHDHKKHDGANAGKKHQEESGGEKFEDNAKKYLAEDRKEVSEGKEYGGLM</sequence>
<accession>A0A8H6R8T2</accession>
<evidence type="ECO:0000313" key="3">
    <source>
        <dbReference type="Proteomes" id="UP000660729"/>
    </source>
</evidence>
<dbReference type="Proteomes" id="UP000660729">
    <property type="component" value="Unassembled WGS sequence"/>
</dbReference>
<protein>
    <submittedName>
        <fullName evidence="2">Uncharacterized protein</fullName>
    </submittedName>
</protein>
<evidence type="ECO:0000256" key="1">
    <source>
        <dbReference type="SAM" id="MobiDB-lite"/>
    </source>
</evidence>
<dbReference type="AlphaFoldDB" id="A0A8H6R8T2"/>
<dbReference type="EMBL" id="JABCIY010000306">
    <property type="protein sequence ID" value="KAF7185902.1"/>
    <property type="molecule type" value="Genomic_DNA"/>
</dbReference>
<gene>
    <name evidence="2" type="ORF">HII31_12775</name>
</gene>
<evidence type="ECO:0000313" key="2">
    <source>
        <dbReference type="EMBL" id="KAF7185902.1"/>
    </source>
</evidence>
<comment type="caution">
    <text evidence="2">The sequence shown here is derived from an EMBL/GenBank/DDBJ whole genome shotgun (WGS) entry which is preliminary data.</text>
</comment>
<reference evidence="2" key="1">
    <citation type="submission" date="2020-04" db="EMBL/GenBank/DDBJ databases">
        <title>Draft genome resource of the tomato pathogen Pseudocercospora fuligena.</title>
        <authorList>
            <person name="Zaccaron A."/>
        </authorList>
    </citation>
    <scope>NUCLEOTIDE SEQUENCE</scope>
    <source>
        <strain evidence="2">PF001</strain>
    </source>
</reference>
<keyword evidence="3" id="KW-1185">Reference proteome</keyword>